<dbReference type="PANTHER" id="PTHR30154">
    <property type="entry name" value="LEUCINE-RESPONSIVE REGULATORY PROTEIN"/>
    <property type="match status" value="1"/>
</dbReference>
<evidence type="ECO:0000259" key="4">
    <source>
        <dbReference type="PROSITE" id="PS50956"/>
    </source>
</evidence>
<dbReference type="Gene3D" id="1.10.10.10">
    <property type="entry name" value="Winged helix-like DNA-binding domain superfamily/Winged helix DNA-binding domain"/>
    <property type="match status" value="1"/>
</dbReference>
<dbReference type="SUPFAM" id="SSF46785">
    <property type="entry name" value="Winged helix' DNA-binding domain"/>
    <property type="match status" value="1"/>
</dbReference>
<dbReference type="Gene3D" id="3.30.70.920">
    <property type="match status" value="1"/>
</dbReference>
<keyword evidence="3" id="KW-0804">Transcription</keyword>
<name>A0A8J7Y7V2_9EURY</name>
<dbReference type="InterPro" id="IPR036390">
    <property type="entry name" value="WH_DNA-bd_sf"/>
</dbReference>
<dbReference type="InterPro" id="IPR053535">
    <property type="entry name" value="HTH_trans_regulator_Lrp"/>
</dbReference>
<gene>
    <name evidence="5" type="ORF">KTS45_15975</name>
</gene>
<dbReference type="Proteomes" id="UP000766550">
    <property type="component" value="Unassembled WGS sequence"/>
</dbReference>
<dbReference type="GO" id="GO:0043565">
    <property type="term" value="F:sequence-specific DNA binding"/>
    <property type="evidence" value="ECO:0007669"/>
    <property type="project" value="InterPro"/>
</dbReference>
<evidence type="ECO:0000256" key="2">
    <source>
        <dbReference type="ARBA" id="ARBA00023125"/>
    </source>
</evidence>
<protein>
    <submittedName>
        <fullName evidence="5">Lrp/AsnC family transcriptional regulator</fullName>
    </submittedName>
</protein>
<dbReference type="InterPro" id="IPR019887">
    <property type="entry name" value="Tscrpt_reg_AsnC/Lrp_C"/>
</dbReference>
<comment type="caution">
    <text evidence="5">The sequence shown here is derived from an EMBL/GenBank/DDBJ whole genome shotgun (WGS) entry which is preliminary data.</text>
</comment>
<evidence type="ECO:0000313" key="6">
    <source>
        <dbReference type="Proteomes" id="UP000766550"/>
    </source>
</evidence>
<reference evidence="5 6" key="1">
    <citation type="submission" date="2021-06" db="EMBL/GenBank/DDBJ databases">
        <title>New haloarchaea isolates fom saline soil.</title>
        <authorList>
            <person name="Duran-Viseras A."/>
            <person name="Sanchez-Porro C.S."/>
            <person name="Ventosa A."/>
        </authorList>
    </citation>
    <scope>NUCLEOTIDE SEQUENCE [LARGE SCALE GENOMIC DNA]</scope>
    <source>
        <strain evidence="5 6">JCM 183640</strain>
    </source>
</reference>
<proteinExistence type="predicted"/>
<dbReference type="GO" id="GO:0043200">
    <property type="term" value="P:response to amino acid"/>
    <property type="evidence" value="ECO:0007669"/>
    <property type="project" value="TreeGrafter"/>
</dbReference>
<keyword evidence="6" id="KW-1185">Reference proteome</keyword>
<dbReference type="OrthoDB" id="6995at2157"/>
<evidence type="ECO:0000256" key="1">
    <source>
        <dbReference type="ARBA" id="ARBA00023015"/>
    </source>
</evidence>
<dbReference type="SMART" id="SM00344">
    <property type="entry name" value="HTH_ASNC"/>
    <property type="match status" value="1"/>
</dbReference>
<dbReference type="Pfam" id="PF01037">
    <property type="entry name" value="AsnC_trans_reg"/>
    <property type="match status" value="1"/>
</dbReference>
<accession>A0A8J7Y7V2</accession>
<dbReference type="PANTHER" id="PTHR30154:SF34">
    <property type="entry name" value="TRANSCRIPTIONAL REGULATOR AZLB"/>
    <property type="match status" value="1"/>
</dbReference>
<sequence>MVDDIDRRVVNALLRDGRASARDVAAETGVAATTVSRRMDQLVETGVIEEYTARIDYAALGYDVTAVFQLSVDGSGLESVTERLRDQPNMVAVYEVTGSHDVVAVGKFRDTDEMNARIKDLLTDPDVRSAATSVVLNTVREHEQFPVEAADE</sequence>
<dbReference type="RefSeq" id="WP_162318511.1">
    <property type="nucleotide sequence ID" value="NZ_JAHQXF010000002.1"/>
</dbReference>
<keyword evidence="2" id="KW-0238">DNA-binding</keyword>
<dbReference type="InterPro" id="IPR019888">
    <property type="entry name" value="Tscrpt_reg_AsnC-like"/>
</dbReference>
<dbReference type="SUPFAM" id="SSF54909">
    <property type="entry name" value="Dimeric alpha+beta barrel"/>
    <property type="match status" value="1"/>
</dbReference>
<evidence type="ECO:0000313" key="5">
    <source>
        <dbReference type="EMBL" id="MBV0925702.1"/>
    </source>
</evidence>
<dbReference type="Pfam" id="PF13412">
    <property type="entry name" value="HTH_24"/>
    <property type="match status" value="1"/>
</dbReference>
<dbReference type="GO" id="GO:0005829">
    <property type="term" value="C:cytosol"/>
    <property type="evidence" value="ECO:0007669"/>
    <property type="project" value="TreeGrafter"/>
</dbReference>
<dbReference type="PROSITE" id="PS50956">
    <property type="entry name" value="HTH_ASNC_2"/>
    <property type="match status" value="1"/>
</dbReference>
<dbReference type="InterPro" id="IPR000485">
    <property type="entry name" value="AsnC-type_HTH_dom"/>
</dbReference>
<keyword evidence="1" id="KW-0805">Transcription regulation</keyword>
<dbReference type="EMBL" id="JAHQXF010000002">
    <property type="protein sequence ID" value="MBV0925702.1"/>
    <property type="molecule type" value="Genomic_DNA"/>
</dbReference>
<dbReference type="InterPro" id="IPR011991">
    <property type="entry name" value="ArsR-like_HTH"/>
</dbReference>
<feature type="domain" description="HTH asnC-type" evidence="4">
    <location>
        <begin position="2"/>
        <end position="63"/>
    </location>
</feature>
<dbReference type="PRINTS" id="PR00033">
    <property type="entry name" value="HTHASNC"/>
</dbReference>
<dbReference type="AlphaFoldDB" id="A0A8J7Y7V2"/>
<dbReference type="CDD" id="cd00090">
    <property type="entry name" value="HTH_ARSR"/>
    <property type="match status" value="1"/>
</dbReference>
<dbReference type="InterPro" id="IPR011008">
    <property type="entry name" value="Dimeric_a/b-barrel"/>
</dbReference>
<dbReference type="InterPro" id="IPR036388">
    <property type="entry name" value="WH-like_DNA-bd_sf"/>
</dbReference>
<dbReference type="NCBIfam" id="NF041396">
    <property type="entry name" value="TranRegLrp_Halo"/>
    <property type="match status" value="1"/>
</dbReference>
<organism evidence="5 6">
    <name type="scientific">Haloarcula limicola</name>
    <dbReference type="NCBI Taxonomy" id="1429915"/>
    <lineage>
        <taxon>Archaea</taxon>
        <taxon>Methanobacteriati</taxon>
        <taxon>Methanobacteriota</taxon>
        <taxon>Stenosarchaea group</taxon>
        <taxon>Halobacteria</taxon>
        <taxon>Halobacteriales</taxon>
        <taxon>Haloarculaceae</taxon>
        <taxon>Haloarcula</taxon>
    </lineage>
</organism>
<evidence type="ECO:0000256" key="3">
    <source>
        <dbReference type="ARBA" id="ARBA00023163"/>
    </source>
</evidence>